<protein>
    <submittedName>
        <fullName evidence="1">Uncharacterized protein</fullName>
    </submittedName>
</protein>
<comment type="caution">
    <text evidence="1">The sequence shown here is derived from an EMBL/GenBank/DDBJ whole genome shotgun (WGS) entry which is preliminary data.</text>
</comment>
<sequence length="145" mass="16663">MPNSYLLLKDKFNEMVILWVDMALLCEYKWEDDRMDELDDAMYGSVVGLLLLSEPNPLVELFAAFAFAHRRSLGFNPTAMHAPGDLIQFIIMVHPHDSKKPWRFHTRKIVSSFGVEPLQGIKVNEGGKEKGDPLVLKDIWVDQDY</sequence>
<gene>
    <name evidence="1" type="ORF">BS47DRAFT_1362784</name>
</gene>
<dbReference type="Proteomes" id="UP000886523">
    <property type="component" value="Unassembled WGS sequence"/>
</dbReference>
<name>A0A9P6AX69_9AGAM</name>
<organism evidence="1 2">
    <name type="scientific">Hydnum rufescens UP504</name>
    <dbReference type="NCBI Taxonomy" id="1448309"/>
    <lineage>
        <taxon>Eukaryota</taxon>
        <taxon>Fungi</taxon>
        <taxon>Dikarya</taxon>
        <taxon>Basidiomycota</taxon>
        <taxon>Agaricomycotina</taxon>
        <taxon>Agaricomycetes</taxon>
        <taxon>Cantharellales</taxon>
        <taxon>Hydnaceae</taxon>
        <taxon>Hydnum</taxon>
    </lineage>
</organism>
<dbReference type="OrthoDB" id="3260094at2759"/>
<accession>A0A9P6AX69</accession>
<evidence type="ECO:0000313" key="2">
    <source>
        <dbReference type="Proteomes" id="UP000886523"/>
    </source>
</evidence>
<reference evidence="1" key="1">
    <citation type="journal article" date="2020" name="Nat. Commun.">
        <title>Large-scale genome sequencing of mycorrhizal fungi provides insights into the early evolution of symbiotic traits.</title>
        <authorList>
            <person name="Miyauchi S."/>
            <person name="Kiss E."/>
            <person name="Kuo A."/>
            <person name="Drula E."/>
            <person name="Kohler A."/>
            <person name="Sanchez-Garcia M."/>
            <person name="Morin E."/>
            <person name="Andreopoulos B."/>
            <person name="Barry K.W."/>
            <person name="Bonito G."/>
            <person name="Buee M."/>
            <person name="Carver A."/>
            <person name="Chen C."/>
            <person name="Cichocki N."/>
            <person name="Clum A."/>
            <person name="Culley D."/>
            <person name="Crous P.W."/>
            <person name="Fauchery L."/>
            <person name="Girlanda M."/>
            <person name="Hayes R.D."/>
            <person name="Keri Z."/>
            <person name="LaButti K."/>
            <person name="Lipzen A."/>
            <person name="Lombard V."/>
            <person name="Magnuson J."/>
            <person name="Maillard F."/>
            <person name="Murat C."/>
            <person name="Nolan M."/>
            <person name="Ohm R.A."/>
            <person name="Pangilinan J."/>
            <person name="Pereira M.F."/>
            <person name="Perotto S."/>
            <person name="Peter M."/>
            <person name="Pfister S."/>
            <person name="Riley R."/>
            <person name="Sitrit Y."/>
            <person name="Stielow J.B."/>
            <person name="Szollosi G."/>
            <person name="Zifcakova L."/>
            <person name="Stursova M."/>
            <person name="Spatafora J.W."/>
            <person name="Tedersoo L."/>
            <person name="Vaario L.M."/>
            <person name="Yamada A."/>
            <person name="Yan M."/>
            <person name="Wang P."/>
            <person name="Xu J."/>
            <person name="Bruns T."/>
            <person name="Baldrian P."/>
            <person name="Vilgalys R."/>
            <person name="Dunand C."/>
            <person name="Henrissat B."/>
            <person name="Grigoriev I.V."/>
            <person name="Hibbett D."/>
            <person name="Nagy L.G."/>
            <person name="Martin F.M."/>
        </authorList>
    </citation>
    <scope>NUCLEOTIDE SEQUENCE</scope>
    <source>
        <strain evidence="1">UP504</strain>
    </source>
</reference>
<dbReference type="AlphaFoldDB" id="A0A9P6AX69"/>
<proteinExistence type="predicted"/>
<keyword evidence="2" id="KW-1185">Reference proteome</keyword>
<dbReference type="EMBL" id="MU128979">
    <property type="protein sequence ID" value="KAF9513000.1"/>
    <property type="molecule type" value="Genomic_DNA"/>
</dbReference>
<evidence type="ECO:0000313" key="1">
    <source>
        <dbReference type="EMBL" id="KAF9513000.1"/>
    </source>
</evidence>